<evidence type="ECO:0000256" key="2">
    <source>
        <dbReference type="ARBA" id="ARBA00022664"/>
    </source>
</evidence>
<dbReference type="PANTHER" id="PTHR15481">
    <property type="entry name" value="RIBONUCLEIC ACID BINDING PROTEIN S1"/>
    <property type="match status" value="1"/>
</dbReference>
<accession>A0A0B1PB19</accession>
<dbReference type="InterPro" id="IPR012677">
    <property type="entry name" value="Nucleotide-bd_a/b_plait_sf"/>
</dbReference>
<protein>
    <submittedName>
        <fullName evidence="9">Putative rna recognition domain-containing protein</fullName>
    </submittedName>
</protein>
<evidence type="ECO:0000256" key="3">
    <source>
        <dbReference type="ARBA" id="ARBA00022884"/>
    </source>
</evidence>
<dbReference type="SUPFAM" id="SSF54928">
    <property type="entry name" value="RNA-binding domain, RBD"/>
    <property type="match status" value="1"/>
</dbReference>
<dbReference type="InterPro" id="IPR035979">
    <property type="entry name" value="RBD_domain_sf"/>
</dbReference>
<dbReference type="InterPro" id="IPR000504">
    <property type="entry name" value="RRM_dom"/>
</dbReference>
<feature type="domain" description="RRM" evidence="8">
    <location>
        <begin position="87"/>
        <end position="165"/>
    </location>
</feature>
<evidence type="ECO:0000256" key="5">
    <source>
        <dbReference type="ARBA" id="ARBA00023242"/>
    </source>
</evidence>
<evidence type="ECO:0000313" key="10">
    <source>
        <dbReference type="Proteomes" id="UP000030854"/>
    </source>
</evidence>
<feature type="compositionally biased region" description="Basic residues" evidence="7">
    <location>
        <begin position="59"/>
        <end position="76"/>
    </location>
</feature>
<feature type="compositionally biased region" description="Low complexity" evidence="7">
    <location>
        <begin position="1"/>
        <end position="10"/>
    </location>
</feature>
<dbReference type="GO" id="GO:0005737">
    <property type="term" value="C:cytoplasm"/>
    <property type="evidence" value="ECO:0007669"/>
    <property type="project" value="TreeGrafter"/>
</dbReference>
<dbReference type="Pfam" id="PF00076">
    <property type="entry name" value="RRM_1"/>
    <property type="match status" value="1"/>
</dbReference>
<dbReference type="Proteomes" id="UP000030854">
    <property type="component" value="Unassembled WGS sequence"/>
</dbReference>
<dbReference type="InterPro" id="IPR034201">
    <property type="entry name" value="RNPS1_RRM"/>
</dbReference>
<dbReference type="Gene3D" id="3.30.70.330">
    <property type="match status" value="1"/>
</dbReference>
<dbReference type="GO" id="GO:0003723">
    <property type="term" value="F:RNA binding"/>
    <property type="evidence" value="ECO:0007669"/>
    <property type="project" value="UniProtKB-UniRule"/>
</dbReference>
<feature type="compositionally biased region" description="Low complexity" evidence="7">
    <location>
        <begin position="77"/>
        <end position="86"/>
    </location>
</feature>
<keyword evidence="4" id="KW-0508">mRNA splicing</keyword>
<dbReference type="PROSITE" id="PS50102">
    <property type="entry name" value="RRM"/>
    <property type="match status" value="1"/>
</dbReference>
<dbReference type="OMA" id="EFPVDRY"/>
<name>A0A0B1PB19_UNCNE</name>
<dbReference type="EMBL" id="JNVN01001208">
    <property type="protein sequence ID" value="KHJ33824.1"/>
    <property type="molecule type" value="Genomic_DNA"/>
</dbReference>
<keyword evidence="5" id="KW-0539">Nucleus</keyword>
<dbReference type="SMART" id="SM00360">
    <property type="entry name" value="RRM"/>
    <property type="match status" value="1"/>
</dbReference>
<dbReference type="CDD" id="cd12365">
    <property type="entry name" value="RRM_RNPS1"/>
    <property type="match status" value="1"/>
</dbReference>
<evidence type="ECO:0000313" key="9">
    <source>
        <dbReference type="EMBL" id="KHJ33824.1"/>
    </source>
</evidence>
<sequence>MPSQSPSPSRGRQRERSVYSNQGRTASRSPSKPRRSITPRTVSRSPRKTSRYRSESRSRSRSRSRTRTRSRSRSPSHGRSLSPPRSTKIVVEKLTKNITADHLREIFSTYGTIRDLDMPMNRQFDFNRGTAYILYSAEVDAEAAIAHMHESQIDGAVINVSIVLPRRKFSPSPPPAKRSANIDARPLPSNFRGGPPPGRRRSPAPTYNRSDRNFDTYRPSAASRSPPRRYRSRSRSYSSRSRTPPRRRGVRRYSVERNISSRRRRSPSYSSYSSYDDRGRSRSRSRDRGSYRRR</sequence>
<dbReference type="AlphaFoldDB" id="A0A0B1PB19"/>
<keyword evidence="3 6" id="KW-0694">RNA-binding</keyword>
<keyword evidence="10" id="KW-1185">Reference proteome</keyword>
<comment type="caution">
    <text evidence="9">The sequence shown here is derived from an EMBL/GenBank/DDBJ whole genome shotgun (WGS) entry which is preliminary data.</text>
</comment>
<evidence type="ECO:0000259" key="8">
    <source>
        <dbReference type="PROSITE" id="PS50102"/>
    </source>
</evidence>
<comment type="subcellular location">
    <subcellularLocation>
        <location evidence="1">Nucleus</location>
    </subcellularLocation>
</comment>
<dbReference type="GO" id="GO:0000398">
    <property type="term" value="P:mRNA splicing, via spliceosome"/>
    <property type="evidence" value="ECO:0007669"/>
    <property type="project" value="TreeGrafter"/>
</dbReference>
<gene>
    <name evidence="9" type="ORF">EV44_g5684</name>
</gene>
<evidence type="ECO:0000256" key="7">
    <source>
        <dbReference type="SAM" id="MobiDB-lite"/>
    </source>
</evidence>
<organism evidence="9 10">
    <name type="scientific">Uncinula necator</name>
    <name type="common">Grape powdery mildew</name>
    <dbReference type="NCBI Taxonomy" id="52586"/>
    <lineage>
        <taxon>Eukaryota</taxon>
        <taxon>Fungi</taxon>
        <taxon>Dikarya</taxon>
        <taxon>Ascomycota</taxon>
        <taxon>Pezizomycotina</taxon>
        <taxon>Leotiomycetes</taxon>
        <taxon>Erysiphales</taxon>
        <taxon>Erysiphaceae</taxon>
        <taxon>Erysiphe</taxon>
    </lineage>
</organism>
<feature type="region of interest" description="Disordered" evidence="7">
    <location>
        <begin position="1"/>
        <end position="87"/>
    </location>
</feature>
<evidence type="ECO:0000256" key="1">
    <source>
        <dbReference type="ARBA" id="ARBA00004123"/>
    </source>
</evidence>
<keyword evidence="2" id="KW-0507">mRNA processing</keyword>
<proteinExistence type="predicted"/>
<dbReference type="PANTHER" id="PTHR15481:SF0">
    <property type="entry name" value="LD23870P-RELATED"/>
    <property type="match status" value="1"/>
</dbReference>
<feature type="compositionally biased region" description="Polar residues" evidence="7">
    <location>
        <begin position="18"/>
        <end position="30"/>
    </location>
</feature>
<evidence type="ECO:0000256" key="6">
    <source>
        <dbReference type="PROSITE-ProRule" id="PRU00176"/>
    </source>
</evidence>
<feature type="compositionally biased region" description="Low complexity" evidence="7">
    <location>
        <begin position="216"/>
        <end position="225"/>
    </location>
</feature>
<dbReference type="HOGENOM" id="CLU_054059_0_1_1"/>
<dbReference type="GO" id="GO:0061574">
    <property type="term" value="C:ASAP complex"/>
    <property type="evidence" value="ECO:0007669"/>
    <property type="project" value="TreeGrafter"/>
</dbReference>
<evidence type="ECO:0000256" key="4">
    <source>
        <dbReference type="ARBA" id="ARBA00023187"/>
    </source>
</evidence>
<reference evidence="9 10" key="1">
    <citation type="journal article" date="2014" name="BMC Genomics">
        <title>Adaptive genomic structural variation in the grape powdery mildew pathogen, Erysiphe necator.</title>
        <authorList>
            <person name="Jones L."/>
            <person name="Riaz S."/>
            <person name="Morales-Cruz A."/>
            <person name="Amrine K.C."/>
            <person name="McGuire B."/>
            <person name="Gubler W.D."/>
            <person name="Walker M.A."/>
            <person name="Cantu D."/>
        </authorList>
    </citation>
    <scope>NUCLEOTIDE SEQUENCE [LARGE SCALE GENOMIC DNA]</scope>
    <source>
        <strain evidence="10">c</strain>
    </source>
</reference>
<dbReference type="STRING" id="52586.A0A0B1PB19"/>
<dbReference type="GO" id="GO:0005654">
    <property type="term" value="C:nucleoplasm"/>
    <property type="evidence" value="ECO:0007669"/>
    <property type="project" value="TreeGrafter"/>
</dbReference>
<feature type="compositionally biased region" description="Basic and acidic residues" evidence="7">
    <location>
        <begin position="275"/>
        <end position="294"/>
    </location>
</feature>
<feature type="region of interest" description="Disordered" evidence="7">
    <location>
        <begin position="166"/>
        <end position="294"/>
    </location>
</feature>